<feature type="compositionally biased region" description="Low complexity" evidence="1">
    <location>
        <begin position="811"/>
        <end position="847"/>
    </location>
</feature>
<dbReference type="InterPro" id="IPR036034">
    <property type="entry name" value="PDZ_sf"/>
</dbReference>
<keyword evidence="2" id="KW-1133">Transmembrane helix</keyword>
<feature type="compositionally biased region" description="Low complexity" evidence="1">
    <location>
        <begin position="350"/>
        <end position="388"/>
    </location>
</feature>
<evidence type="ECO:0000313" key="4">
    <source>
        <dbReference type="Proteomes" id="UP001516023"/>
    </source>
</evidence>
<evidence type="ECO:0000256" key="1">
    <source>
        <dbReference type="SAM" id="MobiDB-lite"/>
    </source>
</evidence>
<protein>
    <recommendedName>
        <fullName evidence="5">PDZ domain-containing protein</fullName>
    </recommendedName>
</protein>
<dbReference type="PRINTS" id="PR01217">
    <property type="entry name" value="PRICHEXTENSN"/>
</dbReference>
<reference evidence="3 4" key="1">
    <citation type="journal article" date="2020" name="G3 (Bethesda)">
        <title>Improved Reference Genome for Cyclotella cryptica CCMP332, a Model for Cell Wall Morphogenesis, Salinity Adaptation, and Lipid Production in Diatoms (Bacillariophyta).</title>
        <authorList>
            <person name="Roberts W.R."/>
            <person name="Downey K.M."/>
            <person name="Ruck E.C."/>
            <person name="Traller J.C."/>
            <person name="Alverson A.J."/>
        </authorList>
    </citation>
    <scope>NUCLEOTIDE SEQUENCE [LARGE SCALE GENOMIC DNA]</scope>
    <source>
        <strain evidence="3 4">CCMP332</strain>
    </source>
</reference>
<dbReference type="PANTHER" id="PTHR38909">
    <property type="entry name" value="G PROTEIN GAMMA DOMAIN-CONTAINING PROTEIN"/>
    <property type="match status" value="1"/>
</dbReference>
<evidence type="ECO:0008006" key="5">
    <source>
        <dbReference type="Google" id="ProtNLM"/>
    </source>
</evidence>
<keyword evidence="4" id="KW-1185">Reference proteome</keyword>
<dbReference type="PANTHER" id="PTHR38909:SF1">
    <property type="entry name" value="G PROTEIN GAMMA DOMAIN-CONTAINING PROTEIN"/>
    <property type="match status" value="1"/>
</dbReference>
<feature type="compositionally biased region" description="Polar residues" evidence="1">
    <location>
        <begin position="554"/>
        <end position="587"/>
    </location>
</feature>
<feature type="compositionally biased region" description="Low complexity" evidence="1">
    <location>
        <begin position="592"/>
        <end position="618"/>
    </location>
</feature>
<feature type="compositionally biased region" description="Low complexity" evidence="1">
    <location>
        <begin position="856"/>
        <end position="875"/>
    </location>
</feature>
<feature type="region of interest" description="Disordered" evidence="1">
    <location>
        <begin position="350"/>
        <end position="728"/>
    </location>
</feature>
<dbReference type="AlphaFoldDB" id="A0ABD3QR24"/>
<feature type="compositionally biased region" description="Polar residues" evidence="1">
    <location>
        <begin position="698"/>
        <end position="716"/>
    </location>
</feature>
<feature type="compositionally biased region" description="Low complexity" evidence="1">
    <location>
        <begin position="628"/>
        <end position="649"/>
    </location>
</feature>
<dbReference type="SUPFAM" id="SSF50156">
    <property type="entry name" value="PDZ domain-like"/>
    <property type="match status" value="1"/>
</dbReference>
<feature type="compositionally biased region" description="Low complexity" evidence="1">
    <location>
        <begin position="424"/>
        <end position="446"/>
    </location>
</feature>
<evidence type="ECO:0000313" key="3">
    <source>
        <dbReference type="EMBL" id="KAL3802056.1"/>
    </source>
</evidence>
<gene>
    <name evidence="3" type="ORF">HJC23_010812</name>
</gene>
<keyword evidence="2" id="KW-0812">Transmembrane</keyword>
<proteinExistence type="predicted"/>
<organism evidence="3 4">
    <name type="scientific">Cyclotella cryptica</name>
    <dbReference type="NCBI Taxonomy" id="29204"/>
    <lineage>
        <taxon>Eukaryota</taxon>
        <taxon>Sar</taxon>
        <taxon>Stramenopiles</taxon>
        <taxon>Ochrophyta</taxon>
        <taxon>Bacillariophyta</taxon>
        <taxon>Coscinodiscophyceae</taxon>
        <taxon>Thalassiosirophycidae</taxon>
        <taxon>Stephanodiscales</taxon>
        <taxon>Stephanodiscaceae</taxon>
        <taxon>Cyclotella</taxon>
    </lineage>
</organism>
<sequence>MAMKLSYRTTACIAAMMPWQHVRAGNSIATTQYSFSLSFTLQCATTCDPSLCTCISSTKDPASCATQLHSVCTLGGIDDCVPPSGINQFRALHCPYAACIVDGGSREECACHLYQSSCEMYGDEENMGYCVLAECCSGQSDDAGLGKCLKNGMIDGNGVNGPTLAPAVSIDQSNGGLSQNSFVLDDFILLDDDASELSSEGQVTWVLPPSPSPTNAIAADGSSSFVDSQFSLGLGFARFCSSNCDPSLCSCLTEKEDFSSCIPELYSTCRDESITQCVPDIMVGDFKHIYCPYSECLVDGWVEGKTPEQCSCERYNELCGLNGDDESCSISSCCSEQQTDEGKLICLAKNPTLNPTSSPITNPPTSRRPTTSPTPAPSTNQPSQSPSIRPSTPPTLSPVTEKPTNRPTSKPSEQPTGAPITNEPTEGPSGSPSSSPTVSPITSQPSDRPTSKPSEQPTEGPTGNPSRAPTVSPVTKMPSNKPTSKPSVNLTEGPSGSPSNAPTVSPVTNKPSNKPTPKPSVGSPSSPPTISPVTMNPTEKPTPTPSSIPTATTMVLSQSPSGSPSNRPTISSVTDEPTKNPTYNSRIPTAKPSQSPTDSPSSSPTTSPLTAKPTKRPTTTPPIPPTAEPTIEPSQSSSDRPSSQPTTSPVTNEPTRGPTPKPSTMEPTLGSDKSSTSLPTIQPATNDPTKQPSPKPSVSPTTAPVVTITDSATDSPTDSKDFGEKTPVYCPPEYDPLWSSSYAAGSQVEVNGTIYQCNKYPYSIYCSLTDYRPVYGNEYWEDAWALISPCVFTDRPTSSQTASPTTKEPTRQPTIPPSTTSPSASPTRQPTIPPSTTSPSASPSTNKPTKRPTHEPTNTPTTTSTSKNPTKAPSSNPIEPLSQSPNKAPTASPRVEVTSLVQFQMQTMTKIMNDYEMYGVFQPSCKNFLKMQLINVEPHVFDIDCKVANQQLFSQRMLVDSSLRRLNDLTSLLVDVEATGHVLPSENVTSASDVNFDDLVSDAFARSSEIFINSLKNKGDVAGIDTFDELYSVTSIEQVNDKSAISEGSGSNTSGVQTGALAAILVGTLAVVALVGALVFQVINREVDDDSLTDDGELDGVMGDLGISGFQSTPVNQDYPNVLSEDSANRNDNLTYAFSLENGIDSPNSLVSVSKPGWEEGTPPRVRREVIAPPGKLGIIIDTSSKGPIVHSVKDESVLEGLVFAGDLIIALDDEDTSNWSAHHLTKYVAAKSKCERKITILSMVSS</sequence>
<name>A0ABD3QR24_9STRA</name>
<feature type="transmembrane region" description="Helical" evidence="2">
    <location>
        <begin position="1060"/>
        <end position="1083"/>
    </location>
</feature>
<comment type="caution">
    <text evidence="3">The sequence shown here is derived from an EMBL/GenBank/DDBJ whole genome shotgun (WGS) entry which is preliminary data.</text>
</comment>
<keyword evidence="2" id="KW-0472">Membrane</keyword>
<accession>A0ABD3QR24</accession>
<feature type="compositionally biased region" description="Polar residues" evidence="1">
    <location>
        <begin position="795"/>
        <end position="807"/>
    </location>
</feature>
<feature type="compositionally biased region" description="Low complexity" evidence="1">
    <location>
        <begin position="506"/>
        <end position="524"/>
    </location>
</feature>
<feature type="compositionally biased region" description="Polar residues" evidence="1">
    <location>
        <begin position="671"/>
        <end position="690"/>
    </location>
</feature>
<dbReference type="EMBL" id="JABMIG020000022">
    <property type="protein sequence ID" value="KAL3802056.1"/>
    <property type="molecule type" value="Genomic_DNA"/>
</dbReference>
<feature type="region of interest" description="Disordered" evidence="1">
    <location>
        <begin position="795"/>
        <end position="893"/>
    </location>
</feature>
<evidence type="ECO:0000256" key="2">
    <source>
        <dbReference type="SAM" id="Phobius"/>
    </source>
</evidence>
<feature type="compositionally biased region" description="Polar residues" evidence="1">
    <location>
        <begin position="405"/>
        <end position="415"/>
    </location>
</feature>
<feature type="compositionally biased region" description="Polar residues" evidence="1">
    <location>
        <begin position="447"/>
        <end position="505"/>
    </location>
</feature>
<dbReference type="Proteomes" id="UP001516023">
    <property type="component" value="Unassembled WGS sequence"/>
</dbReference>